<feature type="domain" description="Secretion system C-terminal sorting" evidence="9">
    <location>
        <begin position="309"/>
        <end position="374"/>
    </location>
</feature>
<evidence type="ECO:0000256" key="5">
    <source>
        <dbReference type="ARBA" id="ARBA00022801"/>
    </source>
</evidence>
<dbReference type="PANTHER" id="PTHR38050:SF2">
    <property type="entry name" value="FERULOYL ESTERASE C-RELATED"/>
    <property type="match status" value="1"/>
</dbReference>
<evidence type="ECO:0000256" key="6">
    <source>
        <dbReference type="ARBA" id="ARBA00023277"/>
    </source>
</evidence>
<dbReference type="Gene3D" id="3.40.50.1820">
    <property type="entry name" value="alpha/beta hydrolase"/>
    <property type="match status" value="1"/>
</dbReference>
<dbReference type="GO" id="GO:0045493">
    <property type="term" value="P:xylan catabolic process"/>
    <property type="evidence" value="ECO:0007669"/>
    <property type="project" value="UniProtKB-KW"/>
</dbReference>
<comment type="subcellular location">
    <subcellularLocation>
        <location evidence="1">Secreted</location>
    </subcellularLocation>
</comment>
<dbReference type="InterPro" id="IPR026444">
    <property type="entry name" value="Secre_tail"/>
</dbReference>
<evidence type="ECO:0000256" key="1">
    <source>
        <dbReference type="ARBA" id="ARBA00004613"/>
    </source>
</evidence>
<dbReference type="InterPro" id="IPR043595">
    <property type="entry name" value="FaeB/C/D"/>
</dbReference>
<keyword evidence="2" id="KW-0964">Secreted</keyword>
<feature type="signal peptide" evidence="8">
    <location>
        <begin position="1"/>
        <end position="18"/>
    </location>
</feature>
<dbReference type="EMBL" id="JADKGY010000035">
    <property type="protein sequence ID" value="MBK9985307.1"/>
    <property type="molecule type" value="Genomic_DNA"/>
</dbReference>
<keyword evidence="4 8" id="KW-0732">Signal</keyword>
<evidence type="ECO:0000313" key="11">
    <source>
        <dbReference type="Proteomes" id="UP000808337"/>
    </source>
</evidence>
<reference evidence="10 11" key="1">
    <citation type="submission" date="2020-10" db="EMBL/GenBank/DDBJ databases">
        <title>Connecting structure to function with the recovery of over 1000 high-quality activated sludge metagenome-assembled genomes encoding full-length rRNA genes using long-read sequencing.</title>
        <authorList>
            <person name="Singleton C.M."/>
            <person name="Petriglieri F."/>
            <person name="Kristensen J.M."/>
            <person name="Kirkegaard R.H."/>
            <person name="Michaelsen T.Y."/>
            <person name="Andersen M.H."/>
            <person name="Karst S.M."/>
            <person name="Dueholm M.S."/>
            <person name="Nielsen P.H."/>
            <person name="Albertsen M."/>
        </authorList>
    </citation>
    <scope>NUCLEOTIDE SEQUENCE [LARGE SCALE GENOMIC DNA]</scope>
    <source>
        <strain evidence="10">Ribe_18-Q3-R11-54_MAXAC.273</strain>
    </source>
</reference>
<evidence type="ECO:0000256" key="3">
    <source>
        <dbReference type="ARBA" id="ARBA00022651"/>
    </source>
</evidence>
<dbReference type="SUPFAM" id="SSF53474">
    <property type="entry name" value="alpha/beta-Hydrolases"/>
    <property type="match status" value="1"/>
</dbReference>
<dbReference type="GO" id="GO:0030600">
    <property type="term" value="F:feruloyl esterase activity"/>
    <property type="evidence" value="ECO:0007669"/>
    <property type="project" value="InterPro"/>
</dbReference>
<dbReference type="NCBIfam" id="TIGR04183">
    <property type="entry name" value="Por_Secre_tail"/>
    <property type="match status" value="1"/>
</dbReference>
<dbReference type="Pfam" id="PF18962">
    <property type="entry name" value="Por_Secre_tail"/>
    <property type="match status" value="1"/>
</dbReference>
<comment type="caution">
    <text evidence="10">The sequence shown here is derived from an EMBL/GenBank/DDBJ whole genome shotgun (WGS) entry which is preliminary data.</text>
</comment>
<sequence>MKHIPFYLLLCIPLFSTAQQTINGSILHDGLQRDYILYVPASYVPGTPAPLVLNFHGYTSNAFEQMFYGDFRPIADTAGFLIVHPNGTVDQLGNTHWNVGWGTSNVDDIGFTSDLIDSLSAQYAIDQNRIYSTGMSNGGFMSYFLACGLSDRIAAIASVTGSMNVNQLTTCDPQHPMPVMEIHGTSDPTVAYTGNIIFAPIPSVLAYWVAFNACHTPPDQNSIPDINTGDGCTAEHYLYANGTNGVEVEHYKIINGVHAWPGSAFGGVGTNQDMNASKEIWRFFSKYDIHGLIQTTSTNEHVDPHLDLVYPNPVNTTITIKLDYDKPTHYMLSTLFGQVVMSGNSYSTTYDLDVAGLSPGMYVLHVGEKNFKIIKQ</sequence>
<dbReference type="PANTHER" id="PTHR38050">
    <property type="match status" value="1"/>
</dbReference>
<keyword evidence="7" id="KW-0624">Polysaccharide degradation</keyword>
<gene>
    <name evidence="10" type="ORF">IPP15_23705</name>
</gene>
<organism evidence="10 11">
    <name type="scientific">Candidatus Opimibacter skivensis</name>
    <dbReference type="NCBI Taxonomy" id="2982028"/>
    <lineage>
        <taxon>Bacteria</taxon>
        <taxon>Pseudomonadati</taxon>
        <taxon>Bacteroidota</taxon>
        <taxon>Saprospiria</taxon>
        <taxon>Saprospirales</taxon>
        <taxon>Saprospiraceae</taxon>
        <taxon>Candidatus Opimibacter</taxon>
    </lineage>
</organism>
<evidence type="ECO:0000256" key="4">
    <source>
        <dbReference type="ARBA" id="ARBA00022729"/>
    </source>
</evidence>
<evidence type="ECO:0000259" key="9">
    <source>
        <dbReference type="Pfam" id="PF18962"/>
    </source>
</evidence>
<keyword evidence="6" id="KW-0119">Carbohydrate metabolism</keyword>
<protein>
    <submittedName>
        <fullName evidence="10">T9SS type A sorting domain-containing protein</fullName>
    </submittedName>
</protein>
<dbReference type="InterPro" id="IPR029058">
    <property type="entry name" value="AB_hydrolase_fold"/>
</dbReference>
<evidence type="ECO:0000256" key="7">
    <source>
        <dbReference type="ARBA" id="ARBA00023326"/>
    </source>
</evidence>
<evidence type="ECO:0000256" key="2">
    <source>
        <dbReference type="ARBA" id="ARBA00022525"/>
    </source>
</evidence>
<dbReference type="AlphaFoldDB" id="A0A9D7SY75"/>
<dbReference type="Proteomes" id="UP000808337">
    <property type="component" value="Unassembled WGS sequence"/>
</dbReference>
<feature type="chain" id="PRO_5039589493" evidence="8">
    <location>
        <begin position="19"/>
        <end position="376"/>
    </location>
</feature>
<keyword evidence="3" id="KW-0858">Xylan degradation</keyword>
<evidence type="ECO:0000256" key="8">
    <source>
        <dbReference type="SAM" id="SignalP"/>
    </source>
</evidence>
<dbReference type="Pfam" id="PF10503">
    <property type="entry name" value="Esterase_PHB"/>
    <property type="match status" value="1"/>
</dbReference>
<dbReference type="InterPro" id="IPR010126">
    <property type="entry name" value="Esterase_phb"/>
</dbReference>
<evidence type="ECO:0000313" key="10">
    <source>
        <dbReference type="EMBL" id="MBK9985307.1"/>
    </source>
</evidence>
<keyword evidence="5" id="KW-0378">Hydrolase</keyword>
<proteinExistence type="predicted"/>
<name>A0A9D7SY75_9BACT</name>
<dbReference type="GO" id="GO:0005576">
    <property type="term" value="C:extracellular region"/>
    <property type="evidence" value="ECO:0007669"/>
    <property type="project" value="UniProtKB-SubCell"/>
</dbReference>
<accession>A0A9D7SY75</accession>